<evidence type="ECO:0000256" key="1">
    <source>
        <dbReference type="ARBA" id="ARBA00004651"/>
    </source>
</evidence>
<dbReference type="AlphaFoldDB" id="A0A0D8IAJ0"/>
<dbReference type="InterPro" id="IPR020846">
    <property type="entry name" value="MFS_dom"/>
</dbReference>
<dbReference type="STRING" id="84022.CACET_c31020"/>
<protein>
    <submittedName>
        <fullName evidence="7">Arabinose efflux permease</fullName>
    </submittedName>
</protein>
<proteinExistence type="predicted"/>
<keyword evidence="4" id="KW-0812">Transmembrane</keyword>
<dbReference type="KEGG" id="cace:CACET_c31020"/>
<dbReference type="EMBL" id="CP009687">
    <property type="protein sequence ID" value="AKL96546.1"/>
    <property type="molecule type" value="Genomic_DNA"/>
</dbReference>
<dbReference type="GO" id="GO:0022857">
    <property type="term" value="F:transmembrane transporter activity"/>
    <property type="evidence" value="ECO:0007669"/>
    <property type="project" value="InterPro"/>
</dbReference>
<dbReference type="Pfam" id="PF07690">
    <property type="entry name" value="MFS_1"/>
    <property type="match status" value="1"/>
</dbReference>
<evidence type="ECO:0000256" key="4">
    <source>
        <dbReference type="ARBA" id="ARBA00022692"/>
    </source>
</evidence>
<evidence type="ECO:0000256" key="5">
    <source>
        <dbReference type="ARBA" id="ARBA00022989"/>
    </source>
</evidence>
<evidence type="ECO:0000256" key="3">
    <source>
        <dbReference type="ARBA" id="ARBA00022475"/>
    </source>
</evidence>
<reference evidence="7 8" key="1">
    <citation type="submission" date="2014-10" db="EMBL/GenBank/DDBJ databases">
        <title>Genome sequence of Clostridium aceticum DSM 1496.</title>
        <authorList>
            <person name="Poehlein A."/>
            <person name="Schiel-Bengelsdorf B."/>
            <person name="Gottschalk G."/>
            <person name="Duerre P."/>
            <person name="Daniel R."/>
        </authorList>
    </citation>
    <scope>NUCLEOTIDE SEQUENCE [LARGE SCALE GENOMIC DNA]</scope>
    <source>
        <strain evidence="7 8">DSM 1496</strain>
    </source>
</reference>
<gene>
    <name evidence="7" type="ORF">CACET_c31020</name>
</gene>
<dbReference type="OrthoDB" id="9763297at2"/>
<name>A0A0D8IAJ0_9CLOT</name>
<dbReference type="PANTHER" id="PTHR43266">
    <property type="entry name" value="MACROLIDE-EFFLUX PROTEIN"/>
    <property type="match status" value="1"/>
</dbReference>
<keyword evidence="2" id="KW-0813">Transport</keyword>
<dbReference type="GO" id="GO:0005886">
    <property type="term" value="C:plasma membrane"/>
    <property type="evidence" value="ECO:0007669"/>
    <property type="project" value="UniProtKB-SubCell"/>
</dbReference>
<dbReference type="CDD" id="cd06173">
    <property type="entry name" value="MFS_MefA_like"/>
    <property type="match status" value="1"/>
</dbReference>
<accession>A0A0D8IAJ0</accession>
<dbReference type="PROSITE" id="PS50850">
    <property type="entry name" value="MFS"/>
    <property type="match status" value="1"/>
</dbReference>
<comment type="subcellular location">
    <subcellularLocation>
        <location evidence="1">Cell membrane</location>
        <topology evidence="1">Multi-pass membrane protein</topology>
    </subcellularLocation>
</comment>
<evidence type="ECO:0000313" key="8">
    <source>
        <dbReference type="Proteomes" id="UP000035704"/>
    </source>
</evidence>
<organism evidence="7 8">
    <name type="scientific">Clostridium aceticum</name>
    <dbReference type="NCBI Taxonomy" id="84022"/>
    <lineage>
        <taxon>Bacteria</taxon>
        <taxon>Bacillati</taxon>
        <taxon>Bacillota</taxon>
        <taxon>Clostridia</taxon>
        <taxon>Eubacteriales</taxon>
        <taxon>Clostridiaceae</taxon>
        <taxon>Clostridium</taxon>
    </lineage>
</organism>
<evidence type="ECO:0000313" key="7">
    <source>
        <dbReference type="EMBL" id="AKL96546.1"/>
    </source>
</evidence>
<dbReference type="InterPro" id="IPR036259">
    <property type="entry name" value="MFS_trans_sf"/>
</dbReference>
<sequence length="419" mass="46527">MNKKRKNILNNNFMLFLLGRMVSDIGNSVQMMIMPLYIIDIGGSAATIGLFSFLSLLPALIIYPFAGVIGDRMNRKMIMVVTDLISAGVILALGFISYWGFMGIPLLLIVQAVISLLNGLFEPATRGMLPQLVDKGELTRRNSTVASMRSLSIMLGPVVGTVLYAKYGITMVFMINGTSFLLSGASEMMIQYVHVKRKKTEGAKGMINDLLEGIQFIMKNRIIRNMCYFFLVIYFVVQPIFSVILPLFFKTNLQYPDTQYGYLQTIIILGSLLGSVMVGIWFGKEEEVTKPFTIGSGLLLGTMLLFSILLFPKSLAMLGNDTMLYLVVLAGVLGLFSLANIVISVPVQTYIQRETPDEYMSRVFSLVSMISRGGMPLGALAYGIVLEWIEIHWAVLMAALLMMVICKTFISLLTMDCKM</sequence>
<dbReference type="Proteomes" id="UP000035704">
    <property type="component" value="Chromosome"/>
</dbReference>
<dbReference type="SUPFAM" id="SSF103473">
    <property type="entry name" value="MFS general substrate transporter"/>
    <property type="match status" value="1"/>
</dbReference>
<keyword evidence="6" id="KW-0472">Membrane</keyword>
<dbReference type="Gene3D" id="1.20.1250.20">
    <property type="entry name" value="MFS general substrate transporter like domains"/>
    <property type="match status" value="1"/>
</dbReference>
<keyword evidence="3" id="KW-1003">Cell membrane</keyword>
<dbReference type="InterPro" id="IPR011701">
    <property type="entry name" value="MFS"/>
</dbReference>
<dbReference type="PANTHER" id="PTHR43266:SF9">
    <property type="entry name" value="PERMEASE, MAJOR FACILITATOR SUPERFAMILY-RELATED"/>
    <property type="match status" value="1"/>
</dbReference>
<keyword evidence="5" id="KW-1133">Transmembrane helix</keyword>
<dbReference type="PATRIC" id="fig|84022.5.peg.3758"/>
<evidence type="ECO:0000256" key="6">
    <source>
        <dbReference type="ARBA" id="ARBA00023136"/>
    </source>
</evidence>
<dbReference type="RefSeq" id="WP_044824430.1">
    <property type="nucleotide sequence ID" value="NZ_CP009687.1"/>
</dbReference>
<keyword evidence="8" id="KW-1185">Reference proteome</keyword>
<evidence type="ECO:0000256" key="2">
    <source>
        <dbReference type="ARBA" id="ARBA00022448"/>
    </source>
</evidence>